<dbReference type="OrthoDB" id="5575at2759"/>
<dbReference type="AlphaFoldDB" id="A0A8T2P211"/>
<comment type="caution">
    <text evidence="1">The sequence shown here is derived from an EMBL/GenBank/DDBJ whole genome shotgun (WGS) entry which is preliminary data.</text>
</comment>
<evidence type="ECO:0000313" key="2">
    <source>
        <dbReference type="Proteomes" id="UP000824540"/>
    </source>
</evidence>
<accession>A0A8T2P211</accession>
<protein>
    <submittedName>
        <fullName evidence="1">Uncharacterized protein</fullName>
    </submittedName>
</protein>
<keyword evidence="2" id="KW-1185">Reference proteome</keyword>
<organism evidence="1 2">
    <name type="scientific">Albula glossodonta</name>
    <name type="common">roundjaw bonefish</name>
    <dbReference type="NCBI Taxonomy" id="121402"/>
    <lineage>
        <taxon>Eukaryota</taxon>
        <taxon>Metazoa</taxon>
        <taxon>Chordata</taxon>
        <taxon>Craniata</taxon>
        <taxon>Vertebrata</taxon>
        <taxon>Euteleostomi</taxon>
        <taxon>Actinopterygii</taxon>
        <taxon>Neopterygii</taxon>
        <taxon>Teleostei</taxon>
        <taxon>Albuliformes</taxon>
        <taxon>Albulidae</taxon>
        <taxon>Albula</taxon>
    </lineage>
</organism>
<dbReference type="EMBL" id="JAFBMS010000026">
    <property type="protein sequence ID" value="KAG9342707.1"/>
    <property type="molecule type" value="Genomic_DNA"/>
</dbReference>
<evidence type="ECO:0000313" key="1">
    <source>
        <dbReference type="EMBL" id="KAG9342707.1"/>
    </source>
</evidence>
<name>A0A8T2P211_9TELE</name>
<reference evidence="1" key="1">
    <citation type="thesis" date="2021" institute="BYU ScholarsArchive" country="Provo, UT, USA">
        <title>Applications of and Algorithms for Genome Assembly and Genomic Analyses with an Emphasis on Marine Teleosts.</title>
        <authorList>
            <person name="Pickett B.D."/>
        </authorList>
    </citation>
    <scope>NUCLEOTIDE SEQUENCE</scope>
    <source>
        <strain evidence="1">HI-2016</strain>
    </source>
</reference>
<sequence>MSPPRLTGALRSFSNVSKQDNFTAGDVYDLKSKRLRRQELFSREGLTWQKITQFFSQHLEKTEQHAAMEELKKILQAARQIGNRLVSLRTASTPLMVIGLEMNGSHLYLSVQLLGWG</sequence>
<proteinExistence type="predicted"/>
<dbReference type="Proteomes" id="UP000824540">
    <property type="component" value="Unassembled WGS sequence"/>
</dbReference>
<gene>
    <name evidence="1" type="ORF">JZ751_015569</name>
</gene>